<dbReference type="AlphaFoldDB" id="A0A830HU02"/>
<dbReference type="SUPFAM" id="SSF51569">
    <property type="entry name" value="Aldolase"/>
    <property type="match status" value="1"/>
</dbReference>
<gene>
    <name evidence="7" type="ORF">PPROV_000889700</name>
</gene>
<evidence type="ECO:0000313" key="8">
    <source>
        <dbReference type="Proteomes" id="UP000660262"/>
    </source>
</evidence>
<keyword evidence="8" id="KW-1185">Reference proteome</keyword>
<evidence type="ECO:0000256" key="3">
    <source>
        <dbReference type="ARBA" id="ARBA00010387"/>
    </source>
</evidence>
<comment type="similarity">
    <text evidence="3">Belongs to the class I fructose-bisphosphate aldolase family.</text>
</comment>
<dbReference type="NCBIfam" id="NF033379">
    <property type="entry name" value="FrucBisAld_I"/>
    <property type="match status" value="1"/>
</dbReference>
<comment type="caution">
    <text evidence="7">The sequence shown here is derived from an EMBL/GenBank/DDBJ whole genome shotgun (WGS) entry which is preliminary data.</text>
</comment>
<organism evidence="7 8">
    <name type="scientific">Pycnococcus provasolii</name>
    <dbReference type="NCBI Taxonomy" id="41880"/>
    <lineage>
        <taxon>Eukaryota</taxon>
        <taxon>Viridiplantae</taxon>
        <taxon>Chlorophyta</taxon>
        <taxon>Pseudoscourfieldiophyceae</taxon>
        <taxon>Pseudoscourfieldiales</taxon>
        <taxon>Pycnococcaceae</taxon>
        <taxon>Pycnococcus</taxon>
    </lineage>
</organism>
<dbReference type="GO" id="GO:0006096">
    <property type="term" value="P:glycolytic process"/>
    <property type="evidence" value="ECO:0007669"/>
    <property type="project" value="UniProtKB-UniPathway"/>
</dbReference>
<dbReference type="OrthoDB" id="36455at2759"/>
<dbReference type="InterPro" id="IPR013785">
    <property type="entry name" value="Aldolase_TIM"/>
</dbReference>
<dbReference type="InterPro" id="IPR000741">
    <property type="entry name" value="FBA_I"/>
</dbReference>
<evidence type="ECO:0000313" key="7">
    <source>
        <dbReference type="EMBL" id="GHP10165.1"/>
    </source>
</evidence>
<comment type="pathway">
    <text evidence="2">Carbohydrate degradation; glycolysis; D-glyceraldehyde 3-phosphate and glycerone phosphate from D-glucose: step 4/4.</text>
</comment>
<dbReference type="GO" id="GO:0004332">
    <property type="term" value="F:fructose-bisphosphate aldolase activity"/>
    <property type="evidence" value="ECO:0007669"/>
    <property type="project" value="UniProtKB-EC"/>
</dbReference>
<dbReference type="UniPathway" id="UPA00109">
    <property type="reaction ID" value="UER00183"/>
</dbReference>
<protein>
    <recommendedName>
        <fullName evidence="4">fructose-bisphosphate aldolase</fullName>
        <ecNumber evidence="4">4.1.2.13</ecNumber>
    </recommendedName>
</protein>
<dbReference type="EMBL" id="BNJQ01000028">
    <property type="protein sequence ID" value="GHP10165.1"/>
    <property type="molecule type" value="Genomic_DNA"/>
</dbReference>
<dbReference type="EC" id="4.1.2.13" evidence="4"/>
<name>A0A830HU02_9CHLO</name>
<dbReference type="Pfam" id="PF00274">
    <property type="entry name" value="Glycolytic"/>
    <property type="match status" value="1"/>
</dbReference>
<keyword evidence="6" id="KW-0456">Lyase</keyword>
<keyword evidence="5" id="KW-0324">Glycolysis</keyword>
<reference evidence="7" key="1">
    <citation type="submission" date="2020-10" db="EMBL/GenBank/DDBJ databases">
        <title>Unveiling of a novel bifunctional photoreceptor, Dualchrome1, isolated from a cosmopolitan green alga.</title>
        <authorList>
            <person name="Suzuki S."/>
            <person name="Kawachi M."/>
        </authorList>
    </citation>
    <scope>NUCLEOTIDE SEQUENCE</scope>
    <source>
        <strain evidence="7">NIES 2893</strain>
    </source>
</reference>
<evidence type="ECO:0000256" key="6">
    <source>
        <dbReference type="ARBA" id="ARBA00023239"/>
    </source>
</evidence>
<evidence type="ECO:0000256" key="1">
    <source>
        <dbReference type="ARBA" id="ARBA00000441"/>
    </source>
</evidence>
<dbReference type="Gene3D" id="3.20.20.70">
    <property type="entry name" value="Aldolase class I"/>
    <property type="match status" value="1"/>
</dbReference>
<dbReference type="Proteomes" id="UP000660262">
    <property type="component" value="Unassembled WGS sequence"/>
</dbReference>
<dbReference type="PANTHER" id="PTHR11627">
    <property type="entry name" value="FRUCTOSE-BISPHOSPHATE ALDOLASE"/>
    <property type="match status" value="1"/>
</dbReference>
<sequence>MSLSALHETALLIARPGKGISACDEGPGTVGSRFEDVGVANSEETRRVYRQMLFTPRAADYLSAVILDPETLYQKNDDGEAFPAALSAMGVVPGVKPHLKVYELPGQNGNTVMQGLDSLAARCKEYYNAGARFAKWRSPINIDVSNGQPSQLIIDTNMLDLARYALICQSEGLCPIVEPDISLTGDHTLEDAVAINIKVQSALYHAMLEHGVYMEGTTLKPNIVNPGKSCATSYSVEEIAQANLDVFARCFPTAMPGANYLSGGQSLEDAAARLSMINKMKQPNHPWNISFSWSAAIQLPILDLCKGKGGELPLEEMEQLYIDELKIASDASLGQYEPPAGASDGAHVGVREKATVA</sequence>
<evidence type="ECO:0000256" key="2">
    <source>
        <dbReference type="ARBA" id="ARBA00004714"/>
    </source>
</evidence>
<proteinExistence type="inferred from homology"/>
<accession>A0A830HU02</accession>
<comment type="catalytic activity">
    <reaction evidence="1">
        <text>beta-D-fructose 1,6-bisphosphate = D-glyceraldehyde 3-phosphate + dihydroxyacetone phosphate</text>
        <dbReference type="Rhea" id="RHEA:14729"/>
        <dbReference type="ChEBI" id="CHEBI:32966"/>
        <dbReference type="ChEBI" id="CHEBI:57642"/>
        <dbReference type="ChEBI" id="CHEBI:59776"/>
        <dbReference type="EC" id="4.1.2.13"/>
    </reaction>
</comment>
<evidence type="ECO:0000256" key="4">
    <source>
        <dbReference type="ARBA" id="ARBA00013068"/>
    </source>
</evidence>
<evidence type="ECO:0000256" key="5">
    <source>
        <dbReference type="ARBA" id="ARBA00023152"/>
    </source>
</evidence>